<dbReference type="PATRIC" id="fig|1679170.3.peg.3058"/>
<organism evidence="1 2">
    <name type="scientific">Peribacillus loiseleuriae</name>
    <dbReference type="NCBI Taxonomy" id="1679170"/>
    <lineage>
        <taxon>Bacteria</taxon>
        <taxon>Bacillati</taxon>
        <taxon>Bacillota</taxon>
        <taxon>Bacilli</taxon>
        <taxon>Bacillales</taxon>
        <taxon>Bacillaceae</taxon>
        <taxon>Peribacillus</taxon>
    </lineage>
</organism>
<protein>
    <recommendedName>
        <fullName evidence="3">Phosphoglycolate phosphatase, TA0175-type</fullName>
    </recommendedName>
</protein>
<name>A0A0K9GVU6_9BACI</name>
<dbReference type="STRING" id="1679170.AC625_13400"/>
<dbReference type="InterPro" id="IPR006379">
    <property type="entry name" value="HAD-SF_hydro_IIB"/>
</dbReference>
<dbReference type="GO" id="GO:0016791">
    <property type="term" value="F:phosphatase activity"/>
    <property type="evidence" value="ECO:0007669"/>
    <property type="project" value="TreeGrafter"/>
</dbReference>
<accession>A0A0K9GVU6</accession>
<dbReference type="Proteomes" id="UP000037146">
    <property type="component" value="Unassembled WGS sequence"/>
</dbReference>
<evidence type="ECO:0000313" key="1">
    <source>
        <dbReference type="EMBL" id="KMY50372.1"/>
    </source>
</evidence>
<dbReference type="PROSITE" id="PS01229">
    <property type="entry name" value="COF_2"/>
    <property type="match status" value="1"/>
</dbReference>
<dbReference type="SFLD" id="SFLDG01140">
    <property type="entry name" value="C2.B:_Phosphomannomutase_and_P"/>
    <property type="match status" value="1"/>
</dbReference>
<dbReference type="PANTHER" id="PTHR10000:SF55">
    <property type="entry name" value="5-AMINO-6-(5-PHOSPHO-D-RIBITYLAMINO)URACIL PHOSPHATASE YCSE"/>
    <property type="match status" value="1"/>
</dbReference>
<dbReference type="CDD" id="cd07516">
    <property type="entry name" value="HAD_Pase"/>
    <property type="match status" value="1"/>
</dbReference>
<dbReference type="SFLD" id="SFLDG01144">
    <property type="entry name" value="C2.B.4:_PGP_Like"/>
    <property type="match status" value="1"/>
</dbReference>
<keyword evidence="2" id="KW-1185">Reference proteome</keyword>
<dbReference type="RefSeq" id="WP_049681725.1">
    <property type="nucleotide sequence ID" value="NZ_LFZW01000001.1"/>
</dbReference>
<dbReference type="GO" id="GO:0005829">
    <property type="term" value="C:cytosol"/>
    <property type="evidence" value="ECO:0007669"/>
    <property type="project" value="TreeGrafter"/>
</dbReference>
<dbReference type="Gene3D" id="3.30.1240.10">
    <property type="match status" value="1"/>
</dbReference>
<dbReference type="OrthoDB" id="9781413at2"/>
<dbReference type="Pfam" id="PF08282">
    <property type="entry name" value="Hydrolase_3"/>
    <property type="match status" value="2"/>
</dbReference>
<dbReference type="GO" id="GO:0000287">
    <property type="term" value="F:magnesium ion binding"/>
    <property type="evidence" value="ECO:0007669"/>
    <property type="project" value="TreeGrafter"/>
</dbReference>
<dbReference type="InterPro" id="IPR036412">
    <property type="entry name" value="HAD-like_sf"/>
</dbReference>
<reference evidence="2" key="1">
    <citation type="submission" date="2015-07" db="EMBL/GenBank/DDBJ databases">
        <title>Genome sequencing project for genomic taxonomy and phylogenomics of Bacillus-like bacteria.</title>
        <authorList>
            <person name="Liu B."/>
            <person name="Wang J."/>
            <person name="Zhu Y."/>
            <person name="Liu G."/>
            <person name="Chen Q."/>
            <person name="Chen Z."/>
            <person name="Lan J."/>
            <person name="Che J."/>
            <person name="Ge C."/>
            <person name="Shi H."/>
            <person name="Pan Z."/>
            <person name="Liu X."/>
        </authorList>
    </citation>
    <scope>NUCLEOTIDE SEQUENCE [LARGE SCALE GENOMIC DNA]</scope>
    <source>
        <strain evidence="2">FJAT-27997</strain>
    </source>
</reference>
<gene>
    <name evidence="1" type="ORF">AC625_13400</name>
</gene>
<comment type="caution">
    <text evidence="1">The sequence shown here is derived from an EMBL/GenBank/DDBJ whole genome shotgun (WGS) entry which is preliminary data.</text>
</comment>
<dbReference type="NCBIfam" id="TIGR01484">
    <property type="entry name" value="HAD-SF-IIB"/>
    <property type="match status" value="1"/>
</dbReference>
<dbReference type="Gene3D" id="3.40.50.1000">
    <property type="entry name" value="HAD superfamily/HAD-like"/>
    <property type="match status" value="2"/>
</dbReference>
<dbReference type="InterPro" id="IPR023214">
    <property type="entry name" value="HAD_sf"/>
</dbReference>
<dbReference type="SUPFAM" id="SSF56784">
    <property type="entry name" value="HAD-like"/>
    <property type="match status" value="1"/>
</dbReference>
<dbReference type="SFLD" id="SFLDS00003">
    <property type="entry name" value="Haloacid_Dehalogenase"/>
    <property type="match status" value="1"/>
</dbReference>
<dbReference type="EMBL" id="LFZW01000001">
    <property type="protein sequence ID" value="KMY50372.1"/>
    <property type="molecule type" value="Genomic_DNA"/>
</dbReference>
<dbReference type="PANTHER" id="PTHR10000">
    <property type="entry name" value="PHOSPHOSERINE PHOSPHATASE"/>
    <property type="match status" value="1"/>
</dbReference>
<proteinExistence type="predicted"/>
<dbReference type="AlphaFoldDB" id="A0A0K9GVU6"/>
<evidence type="ECO:0000313" key="2">
    <source>
        <dbReference type="Proteomes" id="UP000037146"/>
    </source>
</evidence>
<evidence type="ECO:0008006" key="3">
    <source>
        <dbReference type="Google" id="ProtNLM"/>
    </source>
</evidence>
<sequence length="251" mass="28013">MSEYILKNEIKLIALDMDGTLLDSDNKVTEENRQAIRAAEEKGVRVVLSTGRTYATCSDYAKSLELSSYLVTVNGSEIYDERGKLIERNIVQTDFVKWMLDLSNQYGTDYWAVSCDQVYREDIPGDLFASEWLKFGFNTNDDKAREEIIQLLKENGQLEISNSSPTNIEVNALGINKAKAIEVVCNRLGINMSEVMAVGDSLNDIMMIKEAGLGIAMGNAQDIVKETADWTTSTNEESGVAKAIEKWILKL</sequence>